<protein>
    <submittedName>
        <fullName evidence="1">RBBP9/YdeN family alpha/beta hydrolase</fullName>
    </submittedName>
</protein>
<proteinExistence type="predicted"/>
<evidence type="ECO:0000313" key="2">
    <source>
        <dbReference type="Proteomes" id="UP001580407"/>
    </source>
</evidence>
<dbReference type="Pfam" id="PF06821">
    <property type="entry name" value="Ser_hydrolase"/>
    <property type="match status" value="1"/>
</dbReference>
<accession>A0ABV5BDS7</accession>
<dbReference type="Proteomes" id="UP001580407">
    <property type="component" value="Unassembled WGS sequence"/>
</dbReference>
<name>A0ABV5BDS7_9BACL</name>
<keyword evidence="2" id="KW-1185">Reference proteome</keyword>
<dbReference type="RefSeq" id="WP_375527598.1">
    <property type="nucleotide sequence ID" value="NZ_JBHILM010000031.1"/>
</dbReference>
<dbReference type="PANTHER" id="PTHR15394:SF3">
    <property type="entry name" value="SERINE HYDROLASE RBBP9"/>
    <property type="match status" value="1"/>
</dbReference>
<dbReference type="Gene3D" id="3.40.50.1820">
    <property type="entry name" value="alpha/beta hydrolase"/>
    <property type="match status" value="1"/>
</dbReference>
<dbReference type="PANTHER" id="PTHR15394">
    <property type="entry name" value="SERINE HYDROLASE RBBP9"/>
    <property type="match status" value="1"/>
</dbReference>
<dbReference type="InterPro" id="IPR010662">
    <property type="entry name" value="RBBP9/YdeN"/>
</dbReference>
<evidence type="ECO:0000313" key="1">
    <source>
        <dbReference type="EMBL" id="MFB5683842.1"/>
    </source>
</evidence>
<reference evidence="1 2" key="1">
    <citation type="submission" date="2024-09" db="EMBL/GenBank/DDBJ databases">
        <authorList>
            <person name="Ruan L."/>
        </authorList>
    </citation>
    <scope>NUCLEOTIDE SEQUENCE [LARGE SCALE GENOMIC DNA]</scope>
    <source>
        <strain evidence="1 2">D33</strain>
    </source>
</reference>
<sequence length="186" mass="20590">MIDHVYIVHGYSASPADHWFQWLQNKLASDNISADILKMPSPSKPELADWTQEISLNVRDIHKGTYIVAHSLGCAAVLRFLEKLGPSEQAGGIILVSGFTKPLPSLPILDEFTREPFDFDKIKVAVAGTPIVVASKNDEIVPVEFSKELARNIDADFHELDQGGHFLGSDGFTTFPLVYELLTRKS</sequence>
<keyword evidence="1" id="KW-0378">Hydrolase</keyword>
<dbReference type="SUPFAM" id="SSF53474">
    <property type="entry name" value="alpha/beta-Hydrolases"/>
    <property type="match status" value="1"/>
</dbReference>
<gene>
    <name evidence="1" type="ORF">ACE3NQ_23285</name>
</gene>
<organism evidence="1 2">
    <name type="scientific">Paenibacillus terreus</name>
    <dbReference type="NCBI Taxonomy" id="1387834"/>
    <lineage>
        <taxon>Bacteria</taxon>
        <taxon>Bacillati</taxon>
        <taxon>Bacillota</taxon>
        <taxon>Bacilli</taxon>
        <taxon>Bacillales</taxon>
        <taxon>Paenibacillaceae</taxon>
        <taxon>Paenibacillus</taxon>
    </lineage>
</organism>
<dbReference type="EMBL" id="JBHILM010000031">
    <property type="protein sequence ID" value="MFB5683842.1"/>
    <property type="molecule type" value="Genomic_DNA"/>
</dbReference>
<dbReference type="GO" id="GO:0016787">
    <property type="term" value="F:hydrolase activity"/>
    <property type="evidence" value="ECO:0007669"/>
    <property type="project" value="UniProtKB-KW"/>
</dbReference>
<dbReference type="InterPro" id="IPR029058">
    <property type="entry name" value="AB_hydrolase_fold"/>
</dbReference>
<comment type="caution">
    <text evidence="1">The sequence shown here is derived from an EMBL/GenBank/DDBJ whole genome shotgun (WGS) entry which is preliminary data.</text>
</comment>